<evidence type="ECO:0000256" key="11">
    <source>
        <dbReference type="PIRSR" id="PIRSR001558-1"/>
    </source>
</evidence>
<dbReference type="NCBIfam" id="TIGR01986">
    <property type="entry name" value="glut_syn_euk"/>
    <property type="match status" value="1"/>
</dbReference>
<dbReference type="Pfam" id="PF03199">
    <property type="entry name" value="GSH_synthase"/>
    <property type="match status" value="1"/>
</dbReference>
<feature type="binding site" evidence="11">
    <location>
        <position position="468"/>
    </location>
    <ligand>
        <name>ATP</name>
        <dbReference type="ChEBI" id="CHEBI:30616"/>
    </ligand>
</feature>
<comment type="subunit">
    <text evidence="3">Homodimer.</text>
</comment>
<dbReference type="UniPathway" id="UPA00142">
    <property type="reaction ID" value="UER00210"/>
</dbReference>
<dbReference type="Gene3D" id="1.10.1080.10">
    <property type="entry name" value="Glutathione Synthetase, Chain A, domain 3"/>
    <property type="match status" value="1"/>
</dbReference>
<evidence type="ECO:0000256" key="13">
    <source>
        <dbReference type="PIRSR" id="PIRSR001558-3"/>
    </source>
</evidence>
<comment type="pathway">
    <text evidence="1 10">Sulfur metabolism; glutathione biosynthesis; glutathione from L-cysteine and L-glutamate: step 2/2.</text>
</comment>
<dbReference type="FunFam" id="3.40.50.1760:FF:000001">
    <property type="entry name" value="Glutathione synthetase"/>
    <property type="match status" value="1"/>
</dbReference>
<evidence type="ECO:0000256" key="9">
    <source>
        <dbReference type="ARBA" id="ARBA00022842"/>
    </source>
</evidence>
<feature type="binding site" evidence="13">
    <location>
        <begin position="279"/>
        <end position="282"/>
    </location>
    <ligand>
        <name>substrate</name>
    </ligand>
</feature>
<dbReference type="InterPro" id="IPR005615">
    <property type="entry name" value="Glutathione_synthase"/>
</dbReference>
<dbReference type="GO" id="GO:0004363">
    <property type="term" value="F:glutathione synthase activity"/>
    <property type="evidence" value="ECO:0007669"/>
    <property type="project" value="UniProtKB-UniRule"/>
</dbReference>
<dbReference type="GO" id="GO:0005829">
    <property type="term" value="C:cytosol"/>
    <property type="evidence" value="ECO:0007669"/>
    <property type="project" value="TreeGrafter"/>
</dbReference>
<feature type="binding site" evidence="13">
    <location>
        <begin position="221"/>
        <end position="223"/>
    </location>
    <ligand>
        <name>substrate</name>
    </ligand>
</feature>
<dbReference type="OMA" id="NGLVMYP"/>
<dbReference type="SUPFAM" id="SSF52440">
    <property type="entry name" value="PreATP-grasp domain"/>
    <property type="match status" value="1"/>
</dbReference>
<dbReference type="Gene3D" id="3.30.1490.80">
    <property type="match status" value="1"/>
</dbReference>
<dbReference type="PANTHER" id="PTHR11130">
    <property type="entry name" value="GLUTATHIONE SYNTHETASE"/>
    <property type="match status" value="1"/>
</dbReference>
<keyword evidence="7 10" id="KW-0547">Nucleotide-binding</keyword>
<comment type="caution">
    <text evidence="15">The sequence shown here is derived from an EMBL/GenBank/DDBJ whole genome shotgun (WGS) entry which is preliminary data.</text>
</comment>
<feature type="binding site" evidence="13">
    <location>
        <begin position="152"/>
        <end position="155"/>
    </location>
    <ligand>
        <name>substrate</name>
    </ligand>
</feature>
<dbReference type="Gene3D" id="3.30.470.20">
    <property type="entry name" value="ATP-grasp fold, B domain"/>
    <property type="match status" value="1"/>
</dbReference>
<dbReference type="GeneID" id="63787440"/>
<evidence type="ECO:0000313" key="15">
    <source>
        <dbReference type="EMBL" id="ORY87840.1"/>
    </source>
</evidence>
<proteinExistence type="inferred from homology"/>
<dbReference type="Gene3D" id="3.40.50.1760">
    <property type="entry name" value="Glutathione synthase, substrate-binding domain superfamily, eukaryotic"/>
    <property type="match status" value="1"/>
</dbReference>
<gene>
    <name evidence="15" type="ORF">BCR37DRAFT_390355</name>
</gene>
<feature type="binding site" evidence="11">
    <location>
        <position position="148"/>
    </location>
    <ligand>
        <name>ATP</name>
        <dbReference type="ChEBI" id="CHEBI:30616"/>
    </ligand>
</feature>
<reference evidence="15 16" key="1">
    <citation type="submission" date="2016-07" db="EMBL/GenBank/DDBJ databases">
        <title>Pervasive Adenine N6-methylation of Active Genes in Fungi.</title>
        <authorList>
            <consortium name="DOE Joint Genome Institute"/>
            <person name="Mondo S.J."/>
            <person name="Dannebaum R.O."/>
            <person name="Kuo R.C."/>
            <person name="Labutti K."/>
            <person name="Haridas S."/>
            <person name="Kuo A."/>
            <person name="Salamov A."/>
            <person name="Ahrendt S.R."/>
            <person name="Lipzen A."/>
            <person name="Sullivan W."/>
            <person name="Andreopoulos W.B."/>
            <person name="Clum A."/>
            <person name="Lindquist E."/>
            <person name="Daum C."/>
            <person name="Ramamoorthy G.K."/>
            <person name="Gryganskyi A."/>
            <person name="Culley D."/>
            <person name="Magnuson J.K."/>
            <person name="James T.Y."/>
            <person name="O'Malley M.A."/>
            <person name="Stajich J.E."/>
            <person name="Spatafora J.W."/>
            <person name="Visel A."/>
            <person name="Grigoriev I.V."/>
        </authorList>
    </citation>
    <scope>NUCLEOTIDE SEQUENCE [LARGE SCALE GENOMIC DNA]</scope>
    <source>
        <strain evidence="15 16">12-1054</strain>
    </source>
</reference>
<dbReference type="Proteomes" id="UP000193685">
    <property type="component" value="Unassembled WGS sequence"/>
</dbReference>
<evidence type="ECO:0000256" key="7">
    <source>
        <dbReference type="ARBA" id="ARBA00022741"/>
    </source>
</evidence>
<feature type="binding site" evidence="11">
    <location>
        <position position="434"/>
    </location>
    <ligand>
        <name>ATP</name>
        <dbReference type="ChEBI" id="CHEBI:30616"/>
    </ligand>
</feature>
<keyword evidence="8 10" id="KW-0067">ATP-binding</keyword>
<evidence type="ECO:0000256" key="5">
    <source>
        <dbReference type="ARBA" id="ARBA00022684"/>
    </source>
</evidence>
<comment type="cofactor">
    <cofactor evidence="10 12">
        <name>Mg(2+)</name>
        <dbReference type="ChEBI" id="CHEBI:18420"/>
    </cofactor>
    <text evidence="10 12">Binds 1 Mg(2+) ion per subunit.</text>
</comment>
<organism evidence="15 16">
    <name type="scientific">Protomyces lactucae-debilis</name>
    <dbReference type="NCBI Taxonomy" id="2754530"/>
    <lineage>
        <taxon>Eukaryota</taxon>
        <taxon>Fungi</taxon>
        <taxon>Dikarya</taxon>
        <taxon>Ascomycota</taxon>
        <taxon>Taphrinomycotina</taxon>
        <taxon>Taphrinomycetes</taxon>
        <taxon>Taphrinales</taxon>
        <taxon>Protomycetaceae</taxon>
        <taxon>Protomyces</taxon>
    </lineage>
</organism>
<feature type="binding site" evidence="13">
    <location>
        <begin position="471"/>
        <end position="472"/>
    </location>
    <ligand>
        <name>substrate</name>
    </ligand>
</feature>
<keyword evidence="4 10" id="KW-0436">Ligase</keyword>
<accession>A0A1Y2FV08</accession>
<feature type="domain" description="Glutathione synthase substrate-binding" evidence="14">
    <location>
        <begin position="212"/>
        <end position="315"/>
    </location>
</feature>
<evidence type="ECO:0000256" key="6">
    <source>
        <dbReference type="ARBA" id="ARBA00022723"/>
    </source>
</evidence>
<dbReference type="InterPro" id="IPR037013">
    <property type="entry name" value="GSH-S_sub-bd_sf"/>
</dbReference>
<keyword evidence="6 10" id="KW-0479">Metal-binding</keyword>
<dbReference type="STRING" id="56484.A0A1Y2FV08"/>
<sequence>MSASLPHLSAAQSENLREELIAYALTHGLVVRPQPSFLADNPGGSVVVHAPVALHPSEFPKQAFDHAKEIQTGYNELYAKIANDEDFMSRIMAELAPVDDFMKKLWELHLTVKARGILQPLSLGLFRSDYLLHSDSDDLLSARIKQVEFNTISSSFASLATLTADMHRNLASRGFYSPGNPEHYNLPENPAMRAMARGLAQGAKAYGGKTPVVMFVVQADERNVFDQRWLSTCLMDNDGIQSYRVAFTDIQQRCSVSADGTLTLQTPDGEVEVSVVYFRAGYGPEDYKSDREWQSRRLLEQSKAIKCPTVITQLAGSKKVQQVLSDSGIVERFIDTQDAAKLRETFVGMHSPDGSPAGQEACKLAMEQPERFVLKPQREGGGNNIYREAIPKFLQSIQRDHWAGFILMELILPPIQHNAIVRQGSIYSASVISELGIYGTILWSKDGTILNNDEAGHLLRTKSRDTDEGGVAAGFACIDSPSLV</sequence>
<feature type="binding site" evidence="11">
    <location>
        <position position="462"/>
    </location>
    <ligand>
        <name>ATP</name>
        <dbReference type="ChEBI" id="CHEBI:30616"/>
    </ligand>
</feature>
<evidence type="ECO:0000259" key="14">
    <source>
        <dbReference type="Pfam" id="PF03199"/>
    </source>
</evidence>
<feature type="binding site" evidence="12">
    <location>
        <position position="150"/>
    </location>
    <ligand>
        <name>Mg(2+)</name>
        <dbReference type="ChEBI" id="CHEBI:18420"/>
    </ligand>
</feature>
<dbReference type="GO" id="GO:0000287">
    <property type="term" value="F:magnesium ion binding"/>
    <property type="evidence" value="ECO:0007669"/>
    <property type="project" value="UniProtKB-UniRule"/>
</dbReference>
<feature type="binding site" evidence="11">
    <location>
        <position position="386"/>
    </location>
    <ligand>
        <name>ATP</name>
        <dbReference type="ChEBI" id="CHEBI:30616"/>
    </ligand>
</feature>
<comment type="catalytic activity">
    <reaction evidence="10">
        <text>gamma-L-glutamyl-L-cysteine + glycine + ATP = glutathione + ADP + phosphate + H(+)</text>
        <dbReference type="Rhea" id="RHEA:13557"/>
        <dbReference type="ChEBI" id="CHEBI:15378"/>
        <dbReference type="ChEBI" id="CHEBI:30616"/>
        <dbReference type="ChEBI" id="CHEBI:43474"/>
        <dbReference type="ChEBI" id="CHEBI:57305"/>
        <dbReference type="ChEBI" id="CHEBI:57925"/>
        <dbReference type="ChEBI" id="CHEBI:58173"/>
        <dbReference type="ChEBI" id="CHEBI:456216"/>
        <dbReference type="EC" id="6.3.2.3"/>
    </reaction>
</comment>
<name>A0A1Y2FV08_PROLT</name>
<dbReference type="EMBL" id="MCFI01000001">
    <property type="protein sequence ID" value="ORY87840.1"/>
    <property type="molecule type" value="Genomic_DNA"/>
</dbReference>
<evidence type="ECO:0000256" key="12">
    <source>
        <dbReference type="PIRSR" id="PIRSR001558-2"/>
    </source>
</evidence>
<feature type="binding site" evidence="11">
    <location>
        <position position="127"/>
    </location>
    <ligand>
        <name>substrate</name>
    </ligand>
</feature>
<evidence type="ECO:0000256" key="1">
    <source>
        <dbReference type="ARBA" id="ARBA00004965"/>
    </source>
</evidence>
<dbReference type="EC" id="6.3.2.3" evidence="10"/>
<feature type="binding site" evidence="12">
    <location>
        <position position="379"/>
    </location>
    <ligand>
        <name>Mg(2+)</name>
        <dbReference type="ChEBI" id="CHEBI:18420"/>
    </ligand>
</feature>
<dbReference type="GO" id="GO:0005524">
    <property type="term" value="F:ATP binding"/>
    <property type="evidence" value="ECO:0007669"/>
    <property type="project" value="UniProtKB-UniRule"/>
</dbReference>
<evidence type="ECO:0000256" key="2">
    <source>
        <dbReference type="ARBA" id="ARBA00010385"/>
    </source>
</evidence>
<dbReference type="InterPro" id="IPR014049">
    <property type="entry name" value="Glutathione_synthase_N_euk"/>
</dbReference>
<feature type="binding site" evidence="11">
    <location>
        <position position="318"/>
    </location>
    <ligand>
        <name>ATP</name>
        <dbReference type="ChEBI" id="CHEBI:30616"/>
    </ligand>
</feature>
<feature type="binding site" evidence="11">
    <location>
        <position position="227"/>
    </location>
    <ligand>
        <name>substrate</name>
    </ligand>
</feature>
<dbReference type="PIRSF" id="PIRSF001558">
    <property type="entry name" value="GSHase"/>
    <property type="match status" value="1"/>
</dbReference>
<feature type="binding site" evidence="12">
    <location>
        <position position="148"/>
    </location>
    <ligand>
        <name>Mg(2+)</name>
        <dbReference type="ChEBI" id="CHEBI:18420"/>
    </ligand>
</feature>
<keyword evidence="9 10" id="KW-0460">Magnesium</keyword>
<dbReference type="FunFam" id="3.30.1490.50:FF:000002">
    <property type="entry name" value="Glutathione synthetase"/>
    <property type="match status" value="1"/>
</dbReference>
<comment type="similarity">
    <text evidence="2 10">Belongs to the eukaryotic GSH synthase family.</text>
</comment>
<feature type="binding site" evidence="11">
    <location>
        <begin position="408"/>
        <end position="411"/>
    </location>
    <ligand>
        <name>ATP</name>
        <dbReference type="ChEBI" id="CHEBI:30616"/>
    </ligand>
</feature>
<feature type="binding site" evidence="11">
    <location>
        <position position="460"/>
    </location>
    <ligand>
        <name>substrate</name>
    </ligand>
</feature>
<dbReference type="Gene3D" id="3.30.1490.50">
    <property type="match status" value="1"/>
</dbReference>
<evidence type="ECO:0000256" key="3">
    <source>
        <dbReference type="ARBA" id="ARBA00011738"/>
    </source>
</evidence>
<dbReference type="GO" id="GO:0043295">
    <property type="term" value="F:glutathione binding"/>
    <property type="evidence" value="ECO:0007669"/>
    <property type="project" value="UniProtKB-UniRule"/>
</dbReference>
<protein>
    <recommendedName>
        <fullName evidence="10">Glutathione synthetase</fullName>
        <shortName evidence="10">GSH-S</shortName>
        <ecNumber evidence="10">6.3.2.3</ecNumber>
    </recommendedName>
</protein>
<dbReference type="OrthoDB" id="2020073at2759"/>
<dbReference type="Pfam" id="PF03917">
    <property type="entry name" value="GSH_synth_ATP"/>
    <property type="match status" value="1"/>
</dbReference>
<dbReference type="InterPro" id="IPR014042">
    <property type="entry name" value="Glutathione_synthase_a-hlx"/>
</dbReference>
<keyword evidence="16" id="KW-1185">Reference proteome</keyword>
<keyword evidence="5 10" id="KW-0317">Glutathione biosynthesis</keyword>
<evidence type="ECO:0000256" key="10">
    <source>
        <dbReference type="PIRNR" id="PIRNR001558"/>
    </source>
</evidence>
<dbReference type="InterPro" id="IPR004887">
    <property type="entry name" value="GSH_synth_subst-bd"/>
</dbReference>
<evidence type="ECO:0000313" key="16">
    <source>
        <dbReference type="Proteomes" id="UP000193685"/>
    </source>
</evidence>
<evidence type="ECO:0000256" key="4">
    <source>
        <dbReference type="ARBA" id="ARBA00022598"/>
    </source>
</evidence>
<dbReference type="InterPro" id="IPR014709">
    <property type="entry name" value="Glutathione_synthase_C_euk"/>
</dbReference>
<dbReference type="InterPro" id="IPR016185">
    <property type="entry name" value="PreATP-grasp_dom_sf"/>
</dbReference>
<dbReference type="SUPFAM" id="SSF56059">
    <property type="entry name" value="Glutathione synthetase ATP-binding domain-like"/>
    <property type="match status" value="1"/>
</dbReference>
<feature type="binding site" evidence="11">
    <location>
        <begin position="375"/>
        <end position="384"/>
    </location>
    <ligand>
        <name>ATP</name>
        <dbReference type="ChEBI" id="CHEBI:30616"/>
    </ligand>
</feature>
<dbReference type="PANTHER" id="PTHR11130:SF0">
    <property type="entry name" value="GLUTATHIONE SYNTHETASE"/>
    <property type="match status" value="1"/>
</dbReference>
<dbReference type="RefSeq" id="XP_040728335.1">
    <property type="nucleotide sequence ID" value="XM_040870841.1"/>
</dbReference>
<evidence type="ECO:0000256" key="8">
    <source>
        <dbReference type="ARBA" id="ARBA00022840"/>
    </source>
</evidence>
<dbReference type="AlphaFoldDB" id="A0A1Y2FV08"/>